<dbReference type="SUPFAM" id="SSF64376">
    <property type="entry name" value="YlxR-like"/>
    <property type="match status" value="1"/>
</dbReference>
<dbReference type="EMBL" id="CP097253">
    <property type="protein sequence ID" value="UUR08184.1"/>
    <property type="molecule type" value="Genomic_DNA"/>
</dbReference>
<keyword evidence="4" id="KW-1185">Reference proteome</keyword>
<evidence type="ECO:0000259" key="2">
    <source>
        <dbReference type="Pfam" id="PF04296"/>
    </source>
</evidence>
<evidence type="ECO:0000313" key="3">
    <source>
        <dbReference type="EMBL" id="UUR08184.1"/>
    </source>
</evidence>
<dbReference type="SUPFAM" id="SSF55315">
    <property type="entry name" value="L30e-like"/>
    <property type="match status" value="1"/>
</dbReference>
<dbReference type="RefSeq" id="WP_257794156.1">
    <property type="nucleotide sequence ID" value="NZ_CP097253.1"/>
</dbReference>
<gene>
    <name evidence="3" type="ORF">M1K48_00615</name>
</gene>
<accession>A0ABY5MUL3</accession>
<sequence length="277" mass="29450">MRTPRNDPLGAPATTGPESNLGVEDQPSGRAATPPDTNAESRPEDQDATVEDDAKSRNSPQRSCVLTRRTADKSELIRLVLGPDNQVHPDVRAKAPGRGAWIGVSKADLETALAKGKLRGALARAFKTQTLEIVPDLPDRIEQALARATLDRLGMEARSGTLTTGSDRIEQAARGGKVRALLYASDASLDGRRKLDQAWRVGGSEVMGHRHGLEIPVERTILSMALGRENVVHVALTDPGAAARVLAALTRWRAFIVGTAGVGRGDDAVGPTLADDE</sequence>
<dbReference type="Gene3D" id="3.30.1230.10">
    <property type="entry name" value="YlxR-like"/>
    <property type="match status" value="1"/>
</dbReference>
<dbReference type="Pfam" id="PF04296">
    <property type="entry name" value="YlxR"/>
    <property type="match status" value="1"/>
</dbReference>
<dbReference type="Gene3D" id="3.30.1330.30">
    <property type="match status" value="1"/>
</dbReference>
<evidence type="ECO:0000256" key="1">
    <source>
        <dbReference type="SAM" id="MobiDB-lite"/>
    </source>
</evidence>
<protein>
    <submittedName>
        <fullName evidence="3">DUF448 domain-containing protein</fullName>
    </submittedName>
</protein>
<dbReference type="InterPro" id="IPR035931">
    <property type="entry name" value="YlxR-like_sf"/>
</dbReference>
<dbReference type="InterPro" id="IPR037465">
    <property type="entry name" value="YlxR"/>
</dbReference>
<dbReference type="PANTHER" id="PTHR34215">
    <property type="entry name" value="BLL0784 PROTEIN"/>
    <property type="match status" value="1"/>
</dbReference>
<evidence type="ECO:0000313" key="4">
    <source>
        <dbReference type="Proteomes" id="UP000831921"/>
    </source>
</evidence>
<organism evidence="3 4">
    <name type="scientific">Sphingomonas glaciei</name>
    <dbReference type="NCBI Taxonomy" id="2938948"/>
    <lineage>
        <taxon>Bacteria</taxon>
        <taxon>Pseudomonadati</taxon>
        <taxon>Pseudomonadota</taxon>
        <taxon>Alphaproteobacteria</taxon>
        <taxon>Sphingomonadales</taxon>
        <taxon>Sphingomonadaceae</taxon>
        <taxon>Sphingomonas</taxon>
    </lineage>
</organism>
<feature type="region of interest" description="Disordered" evidence="1">
    <location>
        <begin position="1"/>
        <end position="67"/>
    </location>
</feature>
<feature type="domain" description="YlxR" evidence="2">
    <location>
        <begin position="62"/>
        <end position="139"/>
    </location>
</feature>
<reference evidence="3 4" key="1">
    <citation type="submission" date="2022-05" db="EMBL/GenBank/DDBJ databases">
        <title>S8-45 Sphingomonas ultraviolaceadurans.</title>
        <authorList>
            <person name="Liu Y."/>
        </authorList>
    </citation>
    <scope>NUCLEOTIDE SEQUENCE [LARGE SCALE GENOMIC DNA]</scope>
    <source>
        <strain evidence="3 4">S8-45</strain>
    </source>
</reference>
<dbReference type="Proteomes" id="UP000831921">
    <property type="component" value="Chromosome"/>
</dbReference>
<dbReference type="PANTHER" id="PTHR34215:SF1">
    <property type="entry name" value="YLXR DOMAIN-CONTAINING PROTEIN"/>
    <property type="match status" value="1"/>
</dbReference>
<name>A0ABY5MUL3_9SPHN</name>
<proteinExistence type="predicted"/>
<dbReference type="InterPro" id="IPR007393">
    <property type="entry name" value="YlxR_dom"/>
</dbReference>
<dbReference type="InterPro" id="IPR029064">
    <property type="entry name" value="Ribosomal_eL30-like_sf"/>
</dbReference>